<sequence length="650" mass="74645">MQIKGMARKELLRSWAEDIMAIVRNPLTYNASRYTFLEKILVKLKMQLNAEGKIPVRNIFQMFPADRKRVEAALSACHLPKGKNDAINPEDFPETVYKTFLMNLCPRPEIDEIFTSHHLKAKPYMTKEHLAKFINKKQRDSRLNDILFPPAKPEQVQSLIEKYEPSGINIQRGQLSPEGMVWFLCGPENNVIALDKLVLYQDMTQPLSHYFINSSHNTYLTAGQFSGISSPEMYRQTLLAGCRCVELDCWKGRPPDEEPIITHGFTMTTEILFKDAIEAIAESAFKTSLYPVILSFENHVDSKELVRRSQGYVRYCSQLHRYNKRQMSRIYPKGTRMDSSNYMPQMFWNVGCQMVALNFQTMDVPMQQNMALFEFNGQCGYLLKHEFMRRPDKQFDPFSVDRIDVVVASTLSILSGQFLSDRSVKTYVEVELFGLPRDTKRKYRTKLTSTANSINPVWKEEAFVFEKRLGTQRNVPSAETNGMPDSAGKFSAPLSNGPAGAAAFAKDENVIEVTQIAEPQTASLAELQQIKVFLRLLKKQEKELRELERKGSKRREELLQKYSVLFSESVCYGGKKRNTRKTQKKRSLKTGDGGTCANPVDVAESIDSRVLELRERLEMDLIQLGEEHHDGIRRKKEQHATEVRKCQQKL</sequence>
<dbReference type="GO" id="GO:0120548">
    <property type="term" value="F:phosphatidylinositol phospholipase C activity"/>
    <property type="evidence" value="ECO:0007669"/>
    <property type="project" value="RHEA"/>
</dbReference>
<feature type="domain" description="PI-PLC Y-box" evidence="13">
    <location>
        <begin position="293"/>
        <end position="389"/>
    </location>
</feature>
<dbReference type="PANTHER" id="PTHR10336:SF10">
    <property type="entry name" value="1-PHOSPHATIDYLINOSITOL 4,5-BISPHOSPHATE PHOSPHODIESTERASE BETA-2"/>
    <property type="match status" value="1"/>
</dbReference>
<dbReference type="PROSITE" id="PS50007">
    <property type="entry name" value="PIPLC_X_DOMAIN"/>
    <property type="match status" value="1"/>
</dbReference>
<keyword evidence="7 10" id="KW-0443">Lipid metabolism</keyword>
<evidence type="ECO:0000256" key="11">
    <source>
        <dbReference type="SAM" id="Coils"/>
    </source>
</evidence>
<dbReference type="InterPro" id="IPR001711">
    <property type="entry name" value="PLipase_C_Pinositol-sp_Y"/>
</dbReference>
<dbReference type="InterPro" id="IPR035892">
    <property type="entry name" value="C2_domain_sf"/>
</dbReference>
<evidence type="ECO:0000259" key="13">
    <source>
        <dbReference type="PROSITE" id="PS50008"/>
    </source>
</evidence>
<dbReference type="InterPro" id="IPR042531">
    <property type="entry name" value="PLC-beta_C_sf"/>
</dbReference>
<accession>A0A2I0TFL1</accession>
<evidence type="ECO:0000256" key="6">
    <source>
        <dbReference type="ARBA" id="ARBA00022963"/>
    </source>
</evidence>
<dbReference type="InterPro" id="IPR000909">
    <property type="entry name" value="PLipase_C_PInositol-sp_X_dom"/>
</dbReference>
<dbReference type="SUPFAM" id="SSF47473">
    <property type="entry name" value="EF-hand"/>
    <property type="match status" value="1"/>
</dbReference>
<name>A0A2I0TFL1_LIMLA</name>
<evidence type="ECO:0000256" key="10">
    <source>
        <dbReference type="RuleBase" id="RU361133"/>
    </source>
</evidence>
<organism evidence="14 15">
    <name type="scientific">Limosa lapponica baueri</name>
    <dbReference type="NCBI Taxonomy" id="1758121"/>
    <lineage>
        <taxon>Eukaryota</taxon>
        <taxon>Metazoa</taxon>
        <taxon>Chordata</taxon>
        <taxon>Craniata</taxon>
        <taxon>Vertebrata</taxon>
        <taxon>Euteleostomi</taxon>
        <taxon>Archelosauria</taxon>
        <taxon>Archosauria</taxon>
        <taxon>Dinosauria</taxon>
        <taxon>Saurischia</taxon>
        <taxon>Theropoda</taxon>
        <taxon>Coelurosauria</taxon>
        <taxon>Aves</taxon>
        <taxon>Neognathae</taxon>
        <taxon>Neoaves</taxon>
        <taxon>Charadriiformes</taxon>
        <taxon>Scolopacidae</taxon>
        <taxon>Limosa</taxon>
    </lineage>
</organism>
<dbReference type="GO" id="GO:0007186">
    <property type="term" value="P:G protein-coupled receptor signaling pathway"/>
    <property type="evidence" value="ECO:0007669"/>
    <property type="project" value="TreeGrafter"/>
</dbReference>
<dbReference type="PANTHER" id="PTHR10336">
    <property type="entry name" value="PHOSPHOINOSITIDE-SPECIFIC PHOSPHOLIPASE C FAMILY PROTEIN"/>
    <property type="match status" value="1"/>
</dbReference>
<evidence type="ECO:0000313" key="14">
    <source>
        <dbReference type="EMBL" id="PKU32593.1"/>
    </source>
</evidence>
<keyword evidence="3" id="KW-0597">Phosphoprotein</keyword>
<dbReference type="CDD" id="cd16209">
    <property type="entry name" value="EFh_PI-PLCbeta2"/>
    <property type="match status" value="1"/>
</dbReference>
<evidence type="ECO:0000313" key="15">
    <source>
        <dbReference type="Proteomes" id="UP000233556"/>
    </source>
</evidence>
<proteinExistence type="predicted"/>
<dbReference type="GO" id="GO:0004435">
    <property type="term" value="F:phosphatidylinositol-4,5-bisphosphate phospholipase C activity"/>
    <property type="evidence" value="ECO:0007669"/>
    <property type="project" value="UniProtKB-EC"/>
</dbReference>
<dbReference type="GO" id="GO:0048015">
    <property type="term" value="P:phosphatidylinositol-mediated signaling"/>
    <property type="evidence" value="ECO:0007669"/>
    <property type="project" value="TreeGrafter"/>
</dbReference>
<dbReference type="InterPro" id="IPR046969">
    <property type="entry name" value="PLCbeta2_EF"/>
</dbReference>
<dbReference type="Gene3D" id="2.30.29.240">
    <property type="match status" value="1"/>
</dbReference>
<feature type="region of interest" description="Disordered" evidence="12">
    <location>
        <begin position="631"/>
        <end position="650"/>
    </location>
</feature>
<dbReference type="InterPro" id="IPR017946">
    <property type="entry name" value="PLC-like_Pdiesterase_TIM-brl"/>
</dbReference>
<dbReference type="CDD" id="cd08591">
    <property type="entry name" value="PI-PLCc_beta"/>
    <property type="match status" value="1"/>
</dbReference>
<dbReference type="GO" id="GO:0051209">
    <property type="term" value="P:release of sequestered calcium ion into cytosol"/>
    <property type="evidence" value="ECO:0007669"/>
    <property type="project" value="TreeGrafter"/>
</dbReference>
<dbReference type="InterPro" id="IPR053945">
    <property type="entry name" value="PLCB1-4-like_EFh"/>
</dbReference>
<dbReference type="InterPro" id="IPR000008">
    <property type="entry name" value="C2_dom"/>
</dbReference>
<gene>
    <name evidence="14" type="ORF">llap_17103</name>
</gene>
<dbReference type="Gene3D" id="3.20.20.190">
    <property type="entry name" value="Phosphatidylinositol (PI) phosphodiesterase"/>
    <property type="match status" value="2"/>
</dbReference>
<dbReference type="SUPFAM" id="SSF51695">
    <property type="entry name" value="PLC-like phosphodiesterases"/>
    <property type="match status" value="2"/>
</dbReference>
<keyword evidence="4 10" id="KW-0378">Hydrolase</keyword>
<keyword evidence="15" id="KW-1185">Reference proteome</keyword>
<dbReference type="GO" id="GO:0016042">
    <property type="term" value="P:lipid catabolic process"/>
    <property type="evidence" value="ECO:0007669"/>
    <property type="project" value="UniProtKB-KW"/>
</dbReference>
<evidence type="ECO:0000256" key="9">
    <source>
        <dbReference type="ARBA" id="ARBA00023726"/>
    </source>
</evidence>
<dbReference type="OrthoDB" id="269822at2759"/>
<evidence type="ECO:0000256" key="12">
    <source>
        <dbReference type="SAM" id="MobiDB-lite"/>
    </source>
</evidence>
<evidence type="ECO:0000256" key="4">
    <source>
        <dbReference type="ARBA" id="ARBA00022801"/>
    </source>
</evidence>
<protein>
    <recommendedName>
        <fullName evidence="2 10">Phosphoinositide phospholipase C</fullName>
        <ecNumber evidence="2 10">3.1.4.11</ecNumber>
    </recommendedName>
</protein>
<dbReference type="Pfam" id="PF08703">
    <property type="entry name" value="PLC-beta_C"/>
    <property type="match status" value="1"/>
</dbReference>
<dbReference type="PROSITE" id="PS50008">
    <property type="entry name" value="PIPLC_Y_DOMAIN"/>
    <property type="match status" value="1"/>
</dbReference>
<dbReference type="Gene3D" id="2.60.40.150">
    <property type="entry name" value="C2 domain"/>
    <property type="match status" value="1"/>
</dbReference>
<feature type="coiled-coil region" evidence="11">
    <location>
        <begin position="530"/>
        <end position="557"/>
    </location>
</feature>
<dbReference type="EMBL" id="KZ511099">
    <property type="protein sequence ID" value="PKU32593.1"/>
    <property type="molecule type" value="Genomic_DNA"/>
</dbReference>
<dbReference type="SMART" id="SM00148">
    <property type="entry name" value="PLCXc"/>
    <property type="match status" value="1"/>
</dbReference>
<dbReference type="Pfam" id="PF00388">
    <property type="entry name" value="PI-PLC-X"/>
    <property type="match status" value="1"/>
</dbReference>
<keyword evidence="8" id="KW-0807">Transducer</keyword>
<dbReference type="EC" id="3.1.4.11" evidence="2 10"/>
<keyword evidence="11" id="KW-0175">Coiled coil</keyword>
<dbReference type="Pfam" id="PF00168">
    <property type="entry name" value="C2"/>
    <property type="match status" value="1"/>
</dbReference>
<dbReference type="InterPro" id="IPR011992">
    <property type="entry name" value="EF-hand-dom_pair"/>
</dbReference>
<dbReference type="GO" id="GO:0005737">
    <property type="term" value="C:cytoplasm"/>
    <property type="evidence" value="ECO:0007669"/>
    <property type="project" value="TreeGrafter"/>
</dbReference>
<dbReference type="PRINTS" id="PR00390">
    <property type="entry name" value="PHPHLIPASEC"/>
</dbReference>
<keyword evidence="5" id="KW-0106">Calcium</keyword>
<dbReference type="GO" id="GO:0046488">
    <property type="term" value="P:phosphatidylinositol metabolic process"/>
    <property type="evidence" value="ECO:0007669"/>
    <property type="project" value="TreeGrafter"/>
</dbReference>
<evidence type="ECO:0000256" key="5">
    <source>
        <dbReference type="ARBA" id="ARBA00022837"/>
    </source>
</evidence>
<dbReference type="FunFam" id="1.10.238.10:FF:000024">
    <property type="entry name" value="1-phosphatidylinositol 4,5-bisphosphate phosphodiesterase"/>
    <property type="match status" value="1"/>
</dbReference>
<comment type="catalytic activity">
    <reaction evidence="10">
        <text>a 1,2-diacyl-sn-glycero-3-phospho-(1D-myo-inositol-4,5-bisphosphate) + H2O = 1D-myo-inositol 1,4,5-trisphosphate + a 1,2-diacyl-sn-glycerol + H(+)</text>
        <dbReference type="Rhea" id="RHEA:33179"/>
        <dbReference type="ChEBI" id="CHEBI:15377"/>
        <dbReference type="ChEBI" id="CHEBI:15378"/>
        <dbReference type="ChEBI" id="CHEBI:17815"/>
        <dbReference type="ChEBI" id="CHEBI:58456"/>
        <dbReference type="ChEBI" id="CHEBI:203600"/>
        <dbReference type="EC" id="3.1.4.11"/>
    </reaction>
</comment>
<reference evidence="15" key="1">
    <citation type="submission" date="2017-11" db="EMBL/GenBank/DDBJ databases">
        <authorList>
            <person name="Lima N.C."/>
            <person name="Parody-Merino A.M."/>
            <person name="Battley P.F."/>
            <person name="Fidler A.E."/>
            <person name="Prosdocimi F."/>
        </authorList>
    </citation>
    <scope>NUCLEOTIDE SEQUENCE [LARGE SCALE GENOMIC DNA]</scope>
</reference>
<dbReference type="Gene3D" id="1.20.1230.10">
    <property type="entry name" value="Phospholipase C beta, distal C-terminal domain"/>
    <property type="match status" value="1"/>
</dbReference>
<dbReference type="InterPro" id="IPR001192">
    <property type="entry name" value="PI-PLC_fam"/>
</dbReference>
<feature type="compositionally biased region" description="Basic and acidic residues" evidence="12">
    <location>
        <begin position="638"/>
        <end position="650"/>
    </location>
</feature>
<keyword evidence="6 10" id="KW-0442">Lipid degradation</keyword>
<dbReference type="SMART" id="SM00149">
    <property type="entry name" value="PLCYc"/>
    <property type="match status" value="1"/>
</dbReference>
<reference evidence="15" key="2">
    <citation type="submission" date="2017-12" db="EMBL/GenBank/DDBJ databases">
        <title>Genome sequence of the Bar-tailed Godwit (Limosa lapponica baueri).</title>
        <authorList>
            <person name="Lima N.C.B."/>
            <person name="Parody-Merino A.M."/>
            <person name="Battley P.F."/>
            <person name="Fidler A.E."/>
            <person name="Prosdocimi F."/>
        </authorList>
    </citation>
    <scope>NUCLEOTIDE SEQUENCE [LARGE SCALE GENOMIC DNA]</scope>
</reference>
<dbReference type="AlphaFoldDB" id="A0A2I0TFL1"/>
<dbReference type="Pfam" id="PF22631">
    <property type="entry name" value="PLCB1-4-like_EFh"/>
    <property type="match status" value="1"/>
</dbReference>
<dbReference type="InterPro" id="IPR014815">
    <property type="entry name" value="PLC-beta_C"/>
</dbReference>
<evidence type="ECO:0000256" key="1">
    <source>
        <dbReference type="ARBA" id="ARBA00001913"/>
    </source>
</evidence>
<comment type="cofactor">
    <cofactor evidence="1">
        <name>Ca(2+)</name>
        <dbReference type="ChEBI" id="CHEBI:29108"/>
    </cofactor>
</comment>
<dbReference type="SUPFAM" id="SSF69989">
    <property type="entry name" value="C-terminal domain of PLC-beta"/>
    <property type="match status" value="1"/>
</dbReference>
<dbReference type="Proteomes" id="UP000233556">
    <property type="component" value="Unassembled WGS sequence"/>
</dbReference>
<dbReference type="GO" id="GO:0005509">
    <property type="term" value="F:calcium ion binding"/>
    <property type="evidence" value="ECO:0007669"/>
    <property type="project" value="InterPro"/>
</dbReference>
<dbReference type="SUPFAM" id="SSF49562">
    <property type="entry name" value="C2 domain (Calcium/lipid-binding domain, CaLB)"/>
    <property type="match status" value="1"/>
</dbReference>
<dbReference type="Gene3D" id="1.10.238.10">
    <property type="entry name" value="EF-hand"/>
    <property type="match status" value="1"/>
</dbReference>
<evidence type="ECO:0000256" key="2">
    <source>
        <dbReference type="ARBA" id="ARBA00012368"/>
    </source>
</evidence>
<evidence type="ECO:0000256" key="8">
    <source>
        <dbReference type="ARBA" id="ARBA00023224"/>
    </source>
</evidence>
<dbReference type="Pfam" id="PF00387">
    <property type="entry name" value="PI-PLC-Y"/>
    <property type="match status" value="1"/>
</dbReference>
<evidence type="ECO:0000256" key="7">
    <source>
        <dbReference type="ARBA" id="ARBA00023098"/>
    </source>
</evidence>
<comment type="catalytic activity">
    <reaction evidence="9">
        <text>a 1,2-diacyl-sn-glycero-3-phospho-(1D-myo-inositol) + H2O = 1D-myo-inositol 1-phosphate + a 1,2-diacyl-sn-glycerol + H(+)</text>
        <dbReference type="Rhea" id="RHEA:43484"/>
        <dbReference type="ChEBI" id="CHEBI:15377"/>
        <dbReference type="ChEBI" id="CHEBI:15378"/>
        <dbReference type="ChEBI" id="CHEBI:17815"/>
        <dbReference type="ChEBI" id="CHEBI:57880"/>
        <dbReference type="ChEBI" id="CHEBI:58433"/>
    </reaction>
    <physiologicalReaction direction="left-to-right" evidence="9">
        <dbReference type="Rhea" id="RHEA:43485"/>
    </physiologicalReaction>
</comment>
<evidence type="ECO:0000256" key="3">
    <source>
        <dbReference type="ARBA" id="ARBA00022553"/>
    </source>
</evidence>